<dbReference type="AlphaFoldDB" id="A0A0U2YQ70"/>
<keyword evidence="3 4" id="KW-0326">Glycosidase</keyword>
<dbReference type="Pfam" id="PF07745">
    <property type="entry name" value="Glyco_hydro_53"/>
    <property type="match status" value="1"/>
</dbReference>
<accession>A0A0U2YQ70</accession>
<name>A0A0U2YQ70_9BACL</name>
<dbReference type="PANTHER" id="PTHR34983">
    <property type="entry name" value="ARABINOGALACTAN ENDO-BETA-1,4-GALACTANASE A"/>
    <property type="match status" value="1"/>
</dbReference>
<feature type="domain" description="Bacterial Ig-like" evidence="5">
    <location>
        <begin position="437"/>
        <end position="494"/>
    </location>
</feature>
<organism evidence="6 7">
    <name type="scientific">Planococcus rifietoensis</name>
    <dbReference type="NCBI Taxonomy" id="200991"/>
    <lineage>
        <taxon>Bacteria</taxon>
        <taxon>Bacillati</taxon>
        <taxon>Bacillota</taxon>
        <taxon>Bacilli</taxon>
        <taxon>Bacillales</taxon>
        <taxon>Caryophanaceae</taxon>
        <taxon>Planococcus</taxon>
    </lineage>
</organism>
<dbReference type="InterPro" id="IPR017853">
    <property type="entry name" value="GH"/>
</dbReference>
<dbReference type="Gene3D" id="3.20.20.80">
    <property type="entry name" value="Glycosidases"/>
    <property type="match status" value="1"/>
</dbReference>
<evidence type="ECO:0000256" key="2">
    <source>
        <dbReference type="ARBA" id="ARBA00022801"/>
    </source>
</evidence>
<dbReference type="PANTHER" id="PTHR34983:SF2">
    <property type="entry name" value="ENDO-BETA-1,4-GALACTANASE"/>
    <property type="match status" value="1"/>
</dbReference>
<proteinExistence type="inferred from homology"/>
<dbReference type="Proteomes" id="UP000067683">
    <property type="component" value="Chromosome"/>
</dbReference>
<dbReference type="KEGG" id="prt:AUC31_06495"/>
<comment type="similarity">
    <text evidence="1 4">Belongs to the glycosyl hydrolase 53 family.</text>
</comment>
<dbReference type="EC" id="3.2.1.89" evidence="4"/>
<dbReference type="GO" id="GO:0045490">
    <property type="term" value="P:pectin catabolic process"/>
    <property type="evidence" value="ECO:0007669"/>
    <property type="project" value="TreeGrafter"/>
</dbReference>
<keyword evidence="4" id="KW-0732">Signal</keyword>
<dbReference type="Pfam" id="PF07532">
    <property type="entry name" value="Big_4"/>
    <property type="match status" value="1"/>
</dbReference>
<dbReference type="GO" id="GO:0015926">
    <property type="term" value="F:glucosidase activity"/>
    <property type="evidence" value="ECO:0007669"/>
    <property type="project" value="InterPro"/>
</dbReference>
<comment type="catalytic activity">
    <reaction evidence="4">
        <text>The enzyme specifically hydrolyzes (1-&gt;4)-beta-D-galactosidic linkages in type I arabinogalactans.</text>
        <dbReference type="EC" id="3.2.1.89"/>
    </reaction>
</comment>
<reference evidence="6" key="1">
    <citation type="submission" date="2016-01" db="EMBL/GenBank/DDBJ databases">
        <title>Complete genome of Planococcus rifietoensis type strain M8.</title>
        <authorList>
            <person name="See-Too W.S."/>
        </authorList>
    </citation>
    <scope>NUCLEOTIDE SEQUENCE [LARGE SCALE GENOMIC DNA]</scope>
    <source>
        <strain evidence="6">M8</strain>
    </source>
</reference>
<dbReference type="Gene3D" id="2.60.120.260">
    <property type="entry name" value="Galactose-binding domain-like"/>
    <property type="match status" value="1"/>
</dbReference>
<dbReference type="GO" id="GO:0031218">
    <property type="term" value="F:arabinogalactan endo-1,4-beta-galactosidase activity"/>
    <property type="evidence" value="ECO:0007669"/>
    <property type="project" value="UniProtKB-EC"/>
</dbReference>
<keyword evidence="7" id="KW-1185">Reference proteome</keyword>
<dbReference type="EMBL" id="CP013659">
    <property type="protein sequence ID" value="ALS74893.1"/>
    <property type="molecule type" value="Genomic_DNA"/>
</dbReference>
<evidence type="ECO:0000259" key="5">
    <source>
        <dbReference type="Pfam" id="PF07532"/>
    </source>
</evidence>
<keyword evidence="2 4" id="KW-0378">Hydrolase</keyword>
<evidence type="ECO:0000313" key="6">
    <source>
        <dbReference type="EMBL" id="ALS74893.1"/>
    </source>
</evidence>
<dbReference type="SUPFAM" id="SSF51445">
    <property type="entry name" value="(Trans)glycosidases"/>
    <property type="match status" value="1"/>
</dbReference>
<evidence type="ECO:0000256" key="3">
    <source>
        <dbReference type="ARBA" id="ARBA00023295"/>
    </source>
</evidence>
<evidence type="ECO:0000256" key="4">
    <source>
        <dbReference type="RuleBase" id="RU361192"/>
    </source>
</evidence>
<evidence type="ECO:0000313" key="7">
    <source>
        <dbReference type="Proteomes" id="UP000067683"/>
    </source>
</evidence>
<dbReference type="InterPro" id="IPR011683">
    <property type="entry name" value="Glyco_hydro_53"/>
</dbReference>
<feature type="chain" id="PRO_5006772982" description="Arabinogalactan endo-beta-1,4-galactanase" evidence="4">
    <location>
        <begin position="34"/>
        <end position="662"/>
    </location>
</feature>
<feature type="signal peptide" evidence="4">
    <location>
        <begin position="1"/>
        <end position="33"/>
    </location>
</feature>
<protein>
    <recommendedName>
        <fullName evidence="4">Arabinogalactan endo-beta-1,4-galactanase</fullName>
        <ecNumber evidence="4">3.2.1.89</ecNumber>
    </recommendedName>
</protein>
<dbReference type="STRING" id="200991.AUC31_06495"/>
<sequence>MAKSKTWKAKLAAVSAAAIVMGSLGLSTTPAMAAVPEPVKGDIFVERVPGIDEDFIKGVDVSSILALEDSGVKFYNQDGKKQDIFKTLGQSGVNYVRVRVWNDPYDSEGNGYGGGNNDIEKAIEIGKRATANGMQVLVDFHYSDFWADPAKQQAPKAWKQLSFEDKKIALHDFTADSLQAMEDEGVDIGMVQIGNETNGAMAGEKDWNRMSELFNEGSRAVRALDPEILVALHFTNPETTGRYASIAKTLEDKKVDYDVFASSYYPFWHGTLTNLSSVLKNVSDTYGKKVMVAETSYAYTAKDGDGHENTAPKSTGQTLDYPITVQGQAHAVRDVAAAVAEIGDAGLGIFYWEPAWIPVAPDKKLKKSKMIWEKYGSGWATSYAAEYDPEDAGEWYGGSAVDNQALFDFNGHPLPSLDVFKYLETGAVAPLKVDDVENLSISAVAGKAIVLPELVTVIYNDRSEGSVQVTWNEEALQQAVSNGAGSYVIDGELENGLSVTANLQISPENFVKNGGFENSDRSVWNITHRNGTAPHTSYQNKASDAKSGNYSLHFYSSDAIDFQAEQTITGLEPGYYKLSAFVQGGDAENSEMYIYAETSGERYTMNTSVNGWANWSQPELDGIFVVDGTVTIGGSVKANGGAWGSLDDFSLFRIQDADAVNQ</sequence>
<evidence type="ECO:0000256" key="1">
    <source>
        <dbReference type="ARBA" id="ARBA00010687"/>
    </source>
</evidence>
<dbReference type="RefSeq" id="WP_058381600.1">
    <property type="nucleotide sequence ID" value="NZ_CP013659.2"/>
</dbReference>
<dbReference type="InterPro" id="IPR011081">
    <property type="entry name" value="Big_4"/>
</dbReference>
<gene>
    <name evidence="6" type="ORF">AUC31_06495</name>
</gene>